<reference evidence="2 3" key="1">
    <citation type="submission" date="2019-07" db="EMBL/GenBank/DDBJ databases">
        <title>Complete genome of Crassaminicella thermophila SY095.</title>
        <authorList>
            <person name="Li X."/>
        </authorList>
    </citation>
    <scope>NUCLEOTIDE SEQUENCE [LARGE SCALE GENOMIC DNA]</scope>
    <source>
        <strain evidence="2 3">SY095</strain>
    </source>
</reference>
<name>A0A5C0SAS4_CRATE</name>
<dbReference type="RefSeq" id="WP_148808830.1">
    <property type="nucleotide sequence ID" value="NZ_CP042243.1"/>
</dbReference>
<sequence>MKKAGFVAFEIGNFKLLTKYSKKNKLSYLGDIIDSIDILVTGIANIIYFPFNFLATLYGFIPKIRILDANTELKGKQMDKEKYAREINYKCPDCEFAFNKAACETCRYKYGLEQHIKNISD</sequence>
<keyword evidence="1" id="KW-0812">Transmembrane</keyword>
<keyword evidence="1" id="KW-0472">Membrane</keyword>
<organism evidence="2 3">
    <name type="scientific">Crassaminicella thermophila</name>
    <dbReference type="NCBI Taxonomy" id="2599308"/>
    <lineage>
        <taxon>Bacteria</taxon>
        <taxon>Bacillati</taxon>
        <taxon>Bacillota</taxon>
        <taxon>Clostridia</taxon>
        <taxon>Eubacteriales</taxon>
        <taxon>Clostridiaceae</taxon>
        <taxon>Crassaminicella</taxon>
    </lineage>
</organism>
<dbReference type="EMBL" id="CP042243">
    <property type="protein sequence ID" value="QEK11675.1"/>
    <property type="molecule type" value="Genomic_DNA"/>
</dbReference>
<gene>
    <name evidence="2" type="ORF">FQB35_04475</name>
</gene>
<evidence type="ECO:0000313" key="3">
    <source>
        <dbReference type="Proteomes" id="UP000324646"/>
    </source>
</evidence>
<keyword evidence="3" id="KW-1185">Reference proteome</keyword>
<accession>A0A5C0SAS4</accession>
<feature type="transmembrane region" description="Helical" evidence="1">
    <location>
        <begin position="38"/>
        <end position="61"/>
    </location>
</feature>
<protein>
    <submittedName>
        <fullName evidence="2">Uncharacterized protein</fullName>
    </submittedName>
</protein>
<dbReference type="AlphaFoldDB" id="A0A5C0SAS4"/>
<keyword evidence="1" id="KW-1133">Transmembrane helix</keyword>
<proteinExistence type="predicted"/>
<dbReference type="KEGG" id="crs:FQB35_04475"/>
<evidence type="ECO:0000313" key="2">
    <source>
        <dbReference type="EMBL" id="QEK11675.1"/>
    </source>
</evidence>
<dbReference type="Proteomes" id="UP000324646">
    <property type="component" value="Chromosome"/>
</dbReference>
<evidence type="ECO:0000256" key="1">
    <source>
        <dbReference type="SAM" id="Phobius"/>
    </source>
</evidence>